<evidence type="ECO:0000313" key="2">
    <source>
        <dbReference type="EMBL" id="MFL0249592.1"/>
    </source>
</evidence>
<organism evidence="2 3">
    <name type="scientific">Clostridium neuense</name>
    <dbReference type="NCBI Taxonomy" id="1728934"/>
    <lineage>
        <taxon>Bacteria</taxon>
        <taxon>Bacillati</taxon>
        <taxon>Bacillota</taxon>
        <taxon>Clostridia</taxon>
        <taxon>Eubacteriales</taxon>
        <taxon>Clostridiaceae</taxon>
        <taxon>Clostridium</taxon>
    </lineage>
</organism>
<reference evidence="2 3" key="1">
    <citation type="submission" date="2024-11" db="EMBL/GenBank/DDBJ databases">
        <authorList>
            <person name="Heng Y.C."/>
            <person name="Lim A.C.H."/>
            <person name="Lee J.K.Y."/>
            <person name="Kittelmann S."/>
        </authorList>
    </citation>
    <scope>NUCLEOTIDE SEQUENCE [LARGE SCALE GENOMIC DNA]</scope>
    <source>
        <strain evidence="2 3">WILCCON 0114</strain>
    </source>
</reference>
<dbReference type="PANTHER" id="PTHR11014:SF63">
    <property type="entry name" value="METALLOPEPTIDASE, PUTATIVE (AFU_ORTHOLOGUE AFUA_6G09600)-RELATED"/>
    <property type="match status" value="1"/>
</dbReference>
<dbReference type="NCBIfam" id="TIGR01891">
    <property type="entry name" value="amidohydrolases"/>
    <property type="match status" value="1"/>
</dbReference>
<dbReference type="EMBL" id="JBJIAA010000003">
    <property type="protein sequence ID" value="MFL0249592.1"/>
    <property type="molecule type" value="Genomic_DNA"/>
</dbReference>
<gene>
    <name evidence="2" type="ORF">ACJDT4_04090</name>
</gene>
<proteinExistence type="predicted"/>
<dbReference type="RefSeq" id="WP_406786261.1">
    <property type="nucleotide sequence ID" value="NZ_JBJIAA010000003.1"/>
</dbReference>
<dbReference type="PIRSF" id="PIRSF005962">
    <property type="entry name" value="Pept_M20D_amidohydro"/>
    <property type="match status" value="1"/>
</dbReference>
<dbReference type="InterPro" id="IPR002933">
    <property type="entry name" value="Peptidase_M20"/>
</dbReference>
<dbReference type="Proteomes" id="UP001623592">
    <property type="component" value="Unassembled WGS sequence"/>
</dbReference>
<dbReference type="SUPFAM" id="SSF55031">
    <property type="entry name" value="Bacterial exopeptidase dimerisation domain"/>
    <property type="match status" value="1"/>
</dbReference>
<dbReference type="InterPro" id="IPR036264">
    <property type="entry name" value="Bact_exopeptidase_dim_dom"/>
</dbReference>
<evidence type="ECO:0000259" key="1">
    <source>
        <dbReference type="Pfam" id="PF07687"/>
    </source>
</evidence>
<dbReference type="InterPro" id="IPR017439">
    <property type="entry name" value="Amidohydrolase"/>
</dbReference>
<dbReference type="Gene3D" id="3.40.630.10">
    <property type="entry name" value="Zn peptidases"/>
    <property type="match status" value="1"/>
</dbReference>
<dbReference type="Pfam" id="PF07687">
    <property type="entry name" value="M20_dimer"/>
    <property type="match status" value="1"/>
</dbReference>
<dbReference type="PANTHER" id="PTHR11014">
    <property type="entry name" value="PEPTIDASE M20 FAMILY MEMBER"/>
    <property type="match status" value="1"/>
</dbReference>
<name>A0ABW8TCY1_9CLOT</name>
<dbReference type="Pfam" id="PF01546">
    <property type="entry name" value="Peptidase_M20"/>
    <property type="match status" value="1"/>
</dbReference>
<keyword evidence="3" id="KW-1185">Reference proteome</keyword>
<dbReference type="Gene3D" id="3.30.70.360">
    <property type="match status" value="1"/>
</dbReference>
<accession>A0ABW8TCY1</accession>
<evidence type="ECO:0000313" key="3">
    <source>
        <dbReference type="Proteomes" id="UP001623592"/>
    </source>
</evidence>
<protein>
    <submittedName>
        <fullName evidence="2">M20 family metallopeptidase</fullName>
    </submittedName>
</protein>
<dbReference type="InterPro" id="IPR011650">
    <property type="entry name" value="Peptidase_M20_dimer"/>
</dbReference>
<sequence length="389" mass="42985">MEVLDKAKEIKEWIVELRRDFHMYPEPSFEEIRTSSIVEKKLEEMNIEVKRIGKTGIIGILNGGKPGKVIGLRADMDALSVYEETGLPFASKNEGFMHACGHDSHISMLLGAAKILSDMKDKISGTVKFIFQPAEEAAGGAKAMISGGALENPKLDMIYGIHIASAVETGKVVAQEGQFMASGDEWKLVIKGKSCHGSSPWEGHDVMVCTAAVINGLQTIVSRVNDVRNPIVINIGTANGGERFNVVPGEMTLTGMNRTFTEYAREMMPKWMEKVIKSTCETYDCTYELEYKLGFEVTINDPKITEFVKKSVRKVVGESNVLGAEKGMGSEDFSEYLKLVPGMIMMLGTRNEEKNCVFPQHSNHYLIDEDSLPIGTSCYVQVALDYLSK</sequence>
<feature type="domain" description="Peptidase M20 dimerisation" evidence="1">
    <location>
        <begin position="186"/>
        <end position="281"/>
    </location>
</feature>
<comment type="caution">
    <text evidence="2">The sequence shown here is derived from an EMBL/GenBank/DDBJ whole genome shotgun (WGS) entry which is preliminary data.</text>
</comment>
<dbReference type="SUPFAM" id="SSF53187">
    <property type="entry name" value="Zn-dependent exopeptidases"/>
    <property type="match status" value="1"/>
</dbReference>